<feature type="domain" description="Methyltransferase" evidence="1">
    <location>
        <begin position="133"/>
        <end position="228"/>
    </location>
</feature>
<gene>
    <name evidence="2" type="ORF">JQX08_17390</name>
</gene>
<dbReference type="Pfam" id="PF13649">
    <property type="entry name" value="Methyltransf_25"/>
    <property type="match status" value="1"/>
</dbReference>
<evidence type="ECO:0000313" key="2">
    <source>
        <dbReference type="EMBL" id="MBM7062490.1"/>
    </source>
</evidence>
<evidence type="ECO:0000259" key="1">
    <source>
        <dbReference type="Pfam" id="PF13649"/>
    </source>
</evidence>
<dbReference type="GO" id="GO:0032259">
    <property type="term" value="P:methylation"/>
    <property type="evidence" value="ECO:0007669"/>
    <property type="project" value="UniProtKB-KW"/>
</dbReference>
<accession>A0ABS2IIB0</accession>
<dbReference type="Gene3D" id="3.40.50.150">
    <property type="entry name" value="Vaccinia Virus protein VP39"/>
    <property type="match status" value="1"/>
</dbReference>
<dbReference type="Proteomes" id="UP000717995">
    <property type="component" value="Unassembled WGS sequence"/>
</dbReference>
<reference evidence="2 3" key="1">
    <citation type="submission" date="2021-02" db="EMBL/GenBank/DDBJ databases">
        <authorList>
            <person name="Lee D.-H."/>
        </authorList>
    </citation>
    <scope>NUCLEOTIDE SEQUENCE [LARGE SCALE GENOMIC DNA]</scope>
    <source>
        <strain evidence="2 3">UL073</strain>
    </source>
</reference>
<dbReference type="InterPro" id="IPR041698">
    <property type="entry name" value="Methyltransf_25"/>
</dbReference>
<dbReference type="RefSeq" id="WP_205349674.1">
    <property type="nucleotide sequence ID" value="NZ_JAFEUP010000005.1"/>
</dbReference>
<proteinExistence type="predicted"/>
<dbReference type="InterPro" id="IPR029063">
    <property type="entry name" value="SAM-dependent_MTases_sf"/>
</dbReference>
<sequence>MKDFQDYIQQLVGAGGPAPEQYLELDGWFQRVTAQLAAEPLSGRSVQELWPMFGAAFSLNTVQGFAALKPHGYSGDFEIMERLYSRWLSPLPELQNWDLFTHWHPATQAVRNRKDYFKQVMTALAADGQPRTVLNVGSGPCRDIHEYLQEHPDTPLRFECVDLDGQAIAYAQQLLNGAAVLFHQANAFTFSTTQRYDLVWSAGLFDYLNDREFVFLLKALAKLLQPGGELVVGNFSEANPSRAYMEFGDWVLHHRTDAQLQALAAQAGLPEAGVRIEREPLGVNLFLRARLA</sequence>
<name>A0ABS2IIB0_9GAMM</name>
<keyword evidence="2" id="KW-0489">Methyltransferase</keyword>
<dbReference type="EMBL" id="JAFEUP010000005">
    <property type="protein sequence ID" value="MBM7062490.1"/>
    <property type="molecule type" value="Genomic_DNA"/>
</dbReference>
<keyword evidence="3" id="KW-1185">Reference proteome</keyword>
<keyword evidence="2" id="KW-0808">Transferase</keyword>
<dbReference type="GO" id="GO:0008168">
    <property type="term" value="F:methyltransferase activity"/>
    <property type="evidence" value="ECO:0007669"/>
    <property type="project" value="UniProtKB-KW"/>
</dbReference>
<dbReference type="SUPFAM" id="SSF53335">
    <property type="entry name" value="S-adenosyl-L-methionine-dependent methyltransferases"/>
    <property type="match status" value="1"/>
</dbReference>
<evidence type="ECO:0000313" key="3">
    <source>
        <dbReference type="Proteomes" id="UP000717995"/>
    </source>
</evidence>
<protein>
    <submittedName>
        <fullName evidence="2">Class I SAM-dependent methyltransferase</fullName>
    </submittedName>
</protein>
<comment type="caution">
    <text evidence="2">The sequence shown here is derived from an EMBL/GenBank/DDBJ whole genome shotgun (WGS) entry which is preliminary data.</text>
</comment>
<organism evidence="2 3">
    <name type="scientific">Zestomonas insulae</name>
    <dbReference type="NCBI Taxonomy" id="2809017"/>
    <lineage>
        <taxon>Bacteria</taxon>
        <taxon>Pseudomonadati</taxon>
        <taxon>Pseudomonadota</taxon>
        <taxon>Gammaproteobacteria</taxon>
        <taxon>Pseudomonadales</taxon>
        <taxon>Pseudomonadaceae</taxon>
        <taxon>Zestomonas</taxon>
    </lineage>
</organism>